<organism evidence="1 2">
    <name type="scientific">Petrolisthes manimaculis</name>
    <dbReference type="NCBI Taxonomy" id="1843537"/>
    <lineage>
        <taxon>Eukaryota</taxon>
        <taxon>Metazoa</taxon>
        <taxon>Ecdysozoa</taxon>
        <taxon>Arthropoda</taxon>
        <taxon>Crustacea</taxon>
        <taxon>Multicrustacea</taxon>
        <taxon>Malacostraca</taxon>
        <taxon>Eumalacostraca</taxon>
        <taxon>Eucarida</taxon>
        <taxon>Decapoda</taxon>
        <taxon>Pleocyemata</taxon>
        <taxon>Anomura</taxon>
        <taxon>Galatheoidea</taxon>
        <taxon>Porcellanidae</taxon>
        <taxon>Petrolisthes</taxon>
    </lineage>
</organism>
<dbReference type="AlphaFoldDB" id="A0AAE1PDQ9"/>
<evidence type="ECO:0000313" key="1">
    <source>
        <dbReference type="EMBL" id="KAK4306136.1"/>
    </source>
</evidence>
<accession>A0AAE1PDQ9</accession>
<reference evidence="1" key="1">
    <citation type="submission" date="2023-11" db="EMBL/GenBank/DDBJ databases">
        <title>Genome assemblies of two species of porcelain crab, Petrolisthes cinctipes and Petrolisthes manimaculis (Anomura: Porcellanidae).</title>
        <authorList>
            <person name="Angst P."/>
        </authorList>
    </citation>
    <scope>NUCLEOTIDE SEQUENCE</scope>
    <source>
        <strain evidence="1">PB745_02</strain>
        <tissue evidence="1">Gill</tissue>
    </source>
</reference>
<comment type="caution">
    <text evidence="1">The sequence shown here is derived from an EMBL/GenBank/DDBJ whole genome shotgun (WGS) entry which is preliminary data.</text>
</comment>
<sequence>MRSSSVSATVRQLPVSHTDTAICPRLHGLSILVSIVRVGEVGRCSVYGLSHHITSHHITSHHITSHHMNSNEQRPYRNSQSVTCWHSWLASF</sequence>
<evidence type="ECO:0000313" key="2">
    <source>
        <dbReference type="Proteomes" id="UP001292094"/>
    </source>
</evidence>
<name>A0AAE1PDQ9_9EUCA</name>
<dbReference type="EMBL" id="JAWZYT010002173">
    <property type="protein sequence ID" value="KAK4306136.1"/>
    <property type="molecule type" value="Genomic_DNA"/>
</dbReference>
<proteinExistence type="predicted"/>
<protein>
    <submittedName>
        <fullName evidence="1">Uncharacterized protein</fullName>
    </submittedName>
</protein>
<gene>
    <name evidence="1" type="ORF">Pmani_022017</name>
</gene>
<keyword evidence="2" id="KW-1185">Reference proteome</keyword>
<dbReference type="Proteomes" id="UP001292094">
    <property type="component" value="Unassembled WGS sequence"/>
</dbReference>